<dbReference type="InterPro" id="IPR001173">
    <property type="entry name" value="Glyco_trans_2-like"/>
</dbReference>
<dbReference type="SUPFAM" id="SSF53756">
    <property type="entry name" value="UDP-Glycosyltransferase/glycogen phosphorylase"/>
    <property type="match status" value="1"/>
</dbReference>
<evidence type="ECO:0000313" key="4">
    <source>
        <dbReference type="Proteomes" id="UP000183210"/>
    </source>
</evidence>
<feature type="domain" description="Glycosyltransferase 2-like" evidence="2">
    <location>
        <begin position="564"/>
        <end position="743"/>
    </location>
</feature>
<dbReference type="PANTHER" id="PTHR43179">
    <property type="entry name" value="RHAMNOSYLTRANSFERASE WBBL"/>
    <property type="match status" value="1"/>
</dbReference>
<dbReference type="EMBL" id="FOEV01000006">
    <property type="protein sequence ID" value="SEQ48267.1"/>
    <property type="molecule type" value="Genomic_DNA"/>
</dbReference>
<accession>A0A9X8QJD4</accession>
<dbReference type="RefSeq" id="WP_074825193.1">
    <property type="nucleotide sequence ID" value="NZ_FOEV01000006.1"/>
</dbReference>
<dbReference type="Gene3D" id="3.40.50.2000">
    <property type="entry name" value="Glycogen Phosphorylase B"/>
    <property type="match status" value="1"/>
</dbReference>
<proteinExistence type="predicted"/>
<reference evidence="3 4" key="1">
    <citation type="submission" date="2016-10" db="EMBL/GenBank/DDBJ databases">
        <authorList>
            <person name="Varghese N."/>
            <person name="Submissions S."/>
        </authorList>
    </citation>
    <scope>NUCLEOTIDE SEQUENCE [LARGE SCALE GENOMIC DNA]</scope>
    <source>
        <strain evidence="3 4">LMG 21974</strain>
    </source>
</reference>
<dbReference type="AlphaFoldDB" id="A0A9X8QJD4"/>
<dbReference type="SUPFAM" id="SSF53448">
    <property type="entry name" value="Nucleotide-diphospho-sugar transferases"/>
    <property type="match status" value="3"/>
</dbReference>
<gene>
    <name evidence="3" type="ORF">SAMN05216409_1064</name>
</gene>
<name>A0A9X8QJD4_9PSED</name>
<evidence type="ECO:0000313" key="3">
    <source>
        <dbReference type="EMBL" id="SEQ48267.1"/>
    </source>
</evidence>
<evidence type="ECO:0000256" key="1">
    <source>
        <dbReference type="ARBA" id="ARBA00022519"/>
    </source>
</evidence>
<comment type="caution">
    <text evidence="3">The sequence shown here is derived from an EMBL/GenBank/DDBJ whole genome shotgun (WGS) entry which is preliminary data.</text>
</comment>
<dbReference type="Proteomes" id="UP000183210">
    <property type="component" value="Unassembled WGS sequence"/>
</dbReference>
<evidence type="ECO:0000259" key="2">
    <source>
        <dbReference type="Pfam" id="PF00535"/>
    </source>
</evidence>
<dbReference type="GeneID" id="300267743"/>
<sequence length="1177" mass="132565">MINGETIGCAIVTYNRPDSFLRLYNSIPKDKVDYFIVVNDGKYHAVFDNIEVDEFVHHEVNKGVGASKNDALSRFIERGIDHVFLIEDDIYITDHAVFEEYIKASKISGIEHLNYSQHGVANKIGKAMLPNPKAILTYRDVKIPLYGGIVGAFSYYSKRCLEAVGLMDSRYYNALEHVDHTYEIIKADLHPPYWYFADIDKSWDYFGEDEWSQEQSTISGKESHLKIVEAAAQVFIEKHGCTPKQVPDVGVIGTAQALKGLMQKGGLIKTDEDFYKCVKVERRSEFDNIGADAALRFWLSRRAPTVLSLKLVEKSLQESCGGPRFGIFVLDRDGNINKIIETLQSLNDCFYQNFDITVLSPLDLPKDSGSDGLRFIKSEAGFINHANREIVNTHCDWVLTVQAGETFTPFGLLTMAQELIAVPDCQAVYADSLHKETDGSLAAAALRPAFSLDYFLSYPGVMATHWLMKKEKFIELGGFDPAFDQAYEFDLLTRFIESNGLAGIGHVDEALLSVEKPAFGASFEEQTILARHLVSRGYEHARVLSLGEGRYRVIYGHEAQPLVSIVIAAKTTQASLERCLESLLSKTSYTRFELLIGADASCPESTVGWLSELKKLVLPRFSITVYDENLDTTVIRNQLCREAKGDYVLLLSADVEIIQSSWLDEMLNHALRPEVGIVGAKVLFPTGLVRHAGMILGLRGPVGSVHVGEPANASGYMERLVTDQNYSVVSSDCMLVRRSVYEQVEGQDEAVFKAGYADIDLCLKIKTEGYLTVWTPHALMTQWGADDSRSNNYDQYSSLQAERHALYEKWLPLLARDTAYNQNLSLDGFGFELAYEKAREWSKIGTSSLPRLLVHPSDSGGCGHYRHRQPFRAMQEAMLVDGAIVDKAMLSPVELERFDPDVILYQRQFTPQGINQIEEGRYAFSKAFRVIDMDDYYVDVPKKSIHRNAMPKDVDKLIQVVLDRVDRFVASTAPLADAFSKYHRDIRVMPNYLPVDWWGNLKAERRVGPKPRVGWIGGTSHTGDLELLVDVLKELADEVDWIFMGMCPEKLRPYIKEFHKPVPIEPYPEKMASLNLDLALAPLEQNRFNECKTNLRLLEYGACGFPVICTDIVTFRSGLPVTFVQNETKAWVDAIRMHLSDMDATAKAGDALREAVLRDWMLNGSRLEAWRDAWLPD</sequence>
<keyword evidence="1" id="KW-0997">Cell inner membrane</keyword>
<organism evidence="3 4">
    <name type="scientific">Pseudomonas lutea</name>
    <dbReference type="NCBI Taxonomy" id="243924"/>
    <lineage>
        <taxon>Bacteria</taxon>
        <taxon>Pseudomonadati</taxon>
        <taxon>Pseudomonadota</taxon>
        <taxon>Gammaproteobacteria</taxon>
        <taxon>Pseudomonadales</taxon>
        <taxon>Pseudomonadaceae</taxon>
        <taxon>Pseudomonas</taxon>
    </lineage>
</organism>
<keyword evidence="1" id="KW-1003">Cell membrane</keyword>
<dbReference type="PANTHER" id="PTHR43179:SF7">
    <property type="entry name" value="RHAMNOSYLTRANSFERASE WBBL"/>
    <property type="match status" value="1"/>
</dbReference>
<keyword evidence="1" id="KW-0472">Membrane</keyword>
<dbReference type="Gene3D" id="3.90.550.10">
    <property type="entry name" value="Spore Coat Polysaccharide Biosynthesis Protein SpsA, Chain A"/>
    <property type="match status" value="3"/>
</dbReference>
<protein>
    <submittedName>
        <fullName evidence="3">Glycosyltransferase, GT2 family</fullName>
    </submittedName>
</protein>
<dbReference type="Pfam" id="PF00535">
    <property type="entry name" value="Glycos_transf_2"/>
    <property type="match status" value="1"/>
</dbReference>
<dbReference type="InterPro" id="IPR029044">
    <property type="entry name" value="Nucleotide-diphossugar_trans"/>
</dbReference>